<accession>A0A3E5AXY1</accession>
<comment type="subcellular location">
    <subcellularLocation>
        <location evidence="1">Membrane</location>
        <topology evidence="1">Single-pass membrane protein</topology>
    </subcellularLocation>
</comment>
<keyword evidence="4 7" id="KW-1133">Transmembrane helix</keyword>
<proteinExistence type="inferred from homology"/>
<evidence type="ECO:0000256" key="7">
    <source>
        <dbReference type="SAM" id="Phobius"/>
    </source>
</evidence>
<protein>
    <submittedName>
        <fullName evidence="8">LemA family protein</fullName>
    </submittedName>
</protein>
<sequence length="192" mass="22301">MENQGILLYIGIGFIVLLVLWYIWTANNLIAKRNRVKQCRSGICVVLKQRNDMIPNLVAAVKSYMGHENETLLRITELRSRTFQPSQESEQIRTGAELSSLLSRLQLSVEDYPELKANEQFHRLQTSIEDMELQLQAIRRTYNAAVTDYNNFIEMFPSSIVARQQNHHQEELIDIPEAEQRNVDVSELLKRV</sequence>
<dbReference type="Pfam" id="PF04011">
    <property type="entry name" value="LemA"/>
    <property type="match status" value="1"/>
</dbReference>
<evidence type="ECO:0000256" key="6">
    <source>
        <dbReference type="SAM" id="Coils"/>
    </source>
</evidence>
<dbReference type="Gene3D" id="1.20.1440.20">
    <property type="entry name" value="LemA-like domain"/>
    <property type="match status" value="1"/>
</dbReference>
<feature type="coiled-coil region" evidence="6">
    <location>
        <begin position="121"/>
        <end position="148"/>
    </location>
</feature>
<comment type="similarity">
    <text evidence="2">Belongs to the LemA family.</text>
</comment>
<feature type="transmembrane region" description="Helical" evidence="7">
    <location>
        <begin position="6"/>
        <end position="24"/>
    </location>
</feature>
<evidence type="ECO:0000256" key="1">
    <source>
        <dbReference type="ARBA" id="ARBA00004167"/>
    </source>
</evidence>
<evidence type="ECO:0000256" key="2">
    <source>
        <dbReference type="ARBA" id="ARBA00008854"/>
    </source>
</evidence>
<evidence type="ECO:0000313" key="8">
    <source>
        <dbReference type="EMBL" id="RGN30211.1"/>
    </source>
</evidence>
<dbReference type="InterPro" id="IPR023353">
    <property type="entry name" value="LemA-like_dom_sf"/>
</dbReference>
<evidence type="ECO:0000313" key="9">
    <source>
        <dbReference type="Proteomes" id="UP000260983"/>
    </source>
</evidence>
<dbReference type="EMBL" id="QSUL01000029">
    <property type="protein sequence ID" value="RGN30211.1"/>
    <property type="molecule type" value="Genomic_DNA"/>
</dbReference>
<dbReference type="GO" id="GO:0016020">
    <property type="term" value="C:membrane"/>
    <property type="evidence" value="ECO:0007669"/>
    <property type="project" value="UniProtKB-SubCell"/>
</dbReference>
<organism evidence="8 9">
    <name type="scientific">Bacteroides oleiciplenus</name>
    <dbReference type="NCBI Taxonomy" id="626931"/>
    <lineage>
        <taxon>Bacteria</taxon>
        <taxon>Pseudomonadati</taxon>
        <taxon>Bacteroidota</taxon>
        <taxon>Bacteroidia</taxon>
        <taxon>Bacteroidales</taxon>
        <taxon>Bacteroidaceae</taxon>
        <taxon>Bacteroides</taxon>
    </lineage>
</organism>
<dbReference type="AlphaFoldDB" id="A0A3E5AXY1"/>
<keyword evidence="3 7" id="KW-0812">Transmembrane</keyword>
<dbReference type="PANTHER" id="PTHR34478">
    <property type="entry name" value="PROTEIN LEMA"/>
    <property type="match status" value="1"/>
</dbReference>
<dbReference type="PANTHER" id="PTHR34478:SF1">
    <property type="entry name" value="PROTEIN LEMA"/>
    <property type="match status" value="1"/>
</dbReference>
<evidence type="ECO:0000256" key="4">
    <source>
        <dbReference type="ARBA" id="ARBA00022989"/>
    </source>
</evidence>
<keyword evidence="5 7" id="KW-0472">Membrane</keyword>
<reference evidence="8 9" key="1">
    <citation type="submission" date="2018-08" db="EMBL/GenBank/DDBJ databases">
        <title>A genome reference for cultivated species of the human gut microbiota.</title>
        <authorList>
            <person name="Zou Y."/>
            <person name="Xue W."/>
            <person name="Luo G."/>
        </authorList>
    </citation>
    <scope>NUCLEOTIDE SEQUENCE [LARGE SCALE GENOMIC DNA]</scope>
    <source>
        <strain evidence="8 9">OM05-15BH</strain>
    </source>
</reference>
<dbReference type="Proteomes" id="UP000260983">
    <property type="component" value="Unassembled WGS sequence"/>
</dbReference>
<gene>
    <name evidence="8" type="ORF">DXB65_23210</name>
</gene>
<dbReference type="InterPro" id="IPR007156">
    <property type="entry name" value="MamQ_LemA"/>
</dbReference>
<keyword evidence="6" id="KW-0175">Coiled coil</keyword>
<evidence type="ECO:0000256" key="5">
    <source>
        <dbReference type="ARBA" id="ARBA00023136"/>
    </source>
</evidence>
<comment type="caution">
    <text evidence="8">The sequence shown here is derived from an EMBL/GenBank/DDBJ whole genome shotgun (WGS) entry which is preliminary data.</text>
</comment>
<name>A0A3E5AXY1_9BACE</name>
<dbReference type="RefSeq" id="WP_117725717.1">
    <property type="nucleotide sequence ID" value="NZ_QSUL01000029.1"/>
</dbReference>
<dbReference type="SUPFAM" id="SSF140478">
    <property type="entry name" value="LemA-like"/>
    <property type="match status" value="1"/>
</dbReference>
<evidence type="ECO:0000256" key="3">
    <source>
        <dbReference type="ARBA" id="ARBA00022692"/>
    </source>
</evidence>